<dbReference type="GO" id="GO:0016020">
    <property type="term" value="C:membrane"/>
    <property type="evidence" value="ECO:0007669"/>
    <property type="project" value="UniProtKB-SubCell"/>
</dbReference>
<evidence type="ECO:0000256" key="14">
    <source>
        <dbReference type="SAM" id="SignalP"/>
    </source>
</evidence>
<feature type="domain" description="Protein kinase" evidence="15">
    <location>
        <begin position="338"/>
        <end position="626"/>
    </location>
</feature>
<keyword evidence="11" id="KW-0325">Glycoprotein</keyword>
<keyword evidence="16" id="KW-1185">Reference proteome</keyword>
<dbReference type="CDD" id="cd14066">
    <property type="entry name" value="STKc_IRAK"/>
    <property type="match status" value="1"/>
</dbReference>
<organism evidence="16 17">
    <name type="scientific">Dioscorea cayennensis subsp. rotundata</name>
    <name type="common">White Guinea yam</name>
    <name type="synonym">Dioscorea rotundata</name>
    <dbReference type="NCBI Taxonomy" id="55577"/>
    <lineage>
        <taxon>Eukaryota</taxon>
        <taxon>Viridiplantae</taxon>
        <taxon>Streptophyta</taxon>
        <taxon>Embryophyta</taxon>
        <taxon>Tracheophyta</taxon>
        <taxon>Spermatophyta</taxon>
        <taxon>Magnoliopsida</taxon>
        <taxon>Liliopsida</taxon>
        <taxon>Dioscoreales</taxon>
        <taxon>Dioscoreaceae</taxon>
        <taxon>Dioscorea</taxon>
    </lineage>
</organism>
<dbReference type="Gene3D" id="3.30.200.20">
    <property type="entry name" value="Phosphorylase Kinase, domain 1"/>
    <property type="match status" value="1"/>
</dbReference>
<dbReference type="GO" id="GO:0005524">
    <property type="term" value="F:ATP binding"/>
    <property type="evidence" value="ECO:0007669"/>
    <property type="project" value="UniProtKB-UniRule"/>
</dbReference>
<evidence type="ECO:0000256" key="2">
    <source>
        <dbReference type="ARBA" id="ARBA00022527"/>
    </source>
</evidence>
<evidence type="ECO:0000256" key="13">
    <source>
        <dbReference type="SAM" id="Phobius"/>
    </source>
</evidence>
<keyword evidence="5 14" id="KW-0732">Signal</keyword>
<dbReference type="PANTHER" id="PTHR27009">
    <property type="entry name" value="RUST RESISTANCE KINASE LR10-RELATED"/>
    <property type="match status" value="1"/>
</dbReference>
<dbReference type="InterPro" id="IPR025287">
    <property type="entry name" value="WAK_GUB"/>
</dbReference>
<dbReference type="FunFam" id="3.30.200.20:FF:000178">
    <property type="entry name" value="serine/threonine-protein kinase PBS1-like"/>
    <property type="match status" value="1"/>
</dbReference>
<dbReference type="InterPro" id="IPR017441">
    <property type="entry name" value="Protein_kinase_ATP_BS"/>
</dbReference>
<dbReference type="GeneID" id="120281349"/>
<evidence type="ECO:0000256" key="9">
    <source>
        <dbReference type="ARBA" id="ARBA00022989"/>
    </source>
</evidence>
<evidence type="ECO:0000256" key="3">
    <source>
        <dbReference type="ARBA" id="ARBA00022679"/>
    </source>
</evidence>
<sequence>MEFQALHPFIPNPSHSSMPFPSFTACLPLLLLLLAITGATAGSNEAEEWFFSHCPRSAKCGDLEVRFPLRLNTSPAICGLEGLLISCSADQAHLTLRPSLSFKVTAIDYSYQLITIDTIGFWPPCPLRDLRSTNLSNEFFSVDGIGISLINCSKEFKFDAQKDSIARPGDCFNGSDRFVYVVGEWVSLDLLPSDCVVIATGGEIGYGLNNSYSFLPFQSFVDAYFASSKTRLQWSYSEMSSRCSLCERNGNHCGLDHASNSTFCFSSGNTHSSLVKLIAGLAAGVLVIVMILGFTFFFISRKAKRRRELRMKVEMFLASYKTTKPARYTYAGIKKITKRFKYKLGEGGFGSVYKGELPNGIPVAVKMLEETKSEGDDFINEVGTIGRIHHINIVHLLGFCSEGTRRALVYEFMPNESLEKYIFSRDANGNRLFGMDKLLGIAIGIARGVEYLHQGCDQRILHFDIKPHNILLDYDFNPKISDFGLAKLCSRDQSIVTMTAIRGTMGYIAPEIYSRNFGTVSYKSDVYSFGMLLLEMVGGRKNIDPLVDNQSAIYLPEWVYEQLIGGHSFRVAIEMMNDEEEIVRKLVIVALWCIQWSPNDRPTMTRVVQMLIGSLESLEIPPRPFVSSSDQDEDETSFKGL</sequence>
<feature type="transmembrane region" description="Helical" evidence="13">
    <location>
        <begin position="277"/>
        <end position="299"/>
    </location>
</feature>
<protein>
    <submittedName>
        <fullName evidence="17">Rust resistance kinase Lr10-like</fullName>
    </submittedName>
</protein>
<evidence type="ECO:0000256" key="12">
    <source>
        <dbReference type="PROSITE-ProRule" id="PRU10141"/>
    </source>
</evidence>
<evidence type="ECO:0000256" key="6">
    <source>
        <dbReference type="ARBA" id="ARBA00022741"/>
    </source>
</evidence>
<evidence type="ECO:0000256" key="10">
    <source>
        <dbReference type="ARBA" id="ARBA00023136"/>
    </source>
</evidence>
<dbReference type="Pfam" id="PF13947">
    <property type="entry name" value="GUB_WAK_bind"/>
    <property type="match status" value="1"/>
</dbReference>
<keyword evidence="10 13" id="KW-0472">Membrane</keyword>
<dbReference type="InterPro" id="IPR008271">
    <property type="entry name" value="Ser/Thr_kinase_AS"/>
</dbReference>
<keyword evidence="6 12" id="KW-0547">Nucleotide-binding</keyword>
<dbReference type="PROSITE" id="PS50011">
    <property type="entry name" value="PROTEIN_KINASE_DOM"/>
    <property type="match status" value="1"/>
</dbReference>
<dbReference type="Proteomes" id="UP001515500">
    <property type="component" value="Chromosome 17"/>
</dbReference>
<keyword evidence="2" id="KW-0723">Serine/threonine-protein kinase</keyword>
<dbReference type="Pfam" id="PF00069">
    <property type="entry name" value="Pkinase"/>
    <property type="match status" value="1"/>
</dbReference>
<dbReference type="GO" id="GO:0030247">
    <property type="term" value="F:polysaccharide binding"/>
    <property type="evidence" value="ECO:0007669"/>
    <property type="project" value="InterPro"/>
</dbReference>
<reference evidence="17" key="1">
    <citation type="submission" date="2025-08" db="UniProtKB">
        <authorList>
            <consortium name="RefSeq"/>
        </authorList>
    </citation>
    <scope>IDENTIFICATION</scope>
</reference>
<evidence type="ECO:0000256" key="11">
    <source>
        <dbReference type="ARBA" id="ARBA00023180"/>
    </source>
</evidence>
<feature type="signal peptide" evidence="14">
    <location>
        <begin position="1"/>
        <end position="41"/>
    </location>
</feature>
<evidence type="ECO:0000256" key="7">
    <source>
        <dbReference type="ARBA" id="ARBA00022777"/>
    </source>
</evidence>
<dbReference type="Gene3D" id="1.10.510.10">
    <property type="entry name" value="Transferase(Phosphotransferase) domain 1"/>
    <property type="match status" value="1"/>
</dbReference>
<feature type="chain" id="PRO_5044203215" evidence="14">
    <location>
        <begin position="42"/>
        <end position="641"/>
    </location>
</feature>
<dbReference type="RefSeq" id="XP_039144130.1">
    <property type="nucleotide sequence ID" value="XM_039288196.1"/>
</dbReference>
<keyword evidence="9 13" id="KW-1133">Transmembrane helix</keyword>
<evidence type="ECO:0000256" key="5">
    <source>
        <dbReference type="ARBA" id="ARBA00022729"/>
    </source>
</evidence>
<evidence type="ECO:0000313" key="16">
    <source>
        <dbReference type="Proteomes" id="UP001515500"/>
    </source>
</evidence>
<keyword evidence="3" id="KW-0808">Transferase</keyword>
<feature type="binding site" evidence="12">
    <location>
        <position position="366"/>
    </location>
    <ligand>
        <name>ATP</name>
        <dbReference type="ChEBI" id="CHEBI:30616"/>
    </ligand>
</feature>
<dbReference type="SUPFAM" id="SSF56112">
    <property type="entry name" value="Protein kinase-like (PK-like)"/>
    <property type="match status" value="1"/>
</dbReference>
<dbReference type="PROSITE" id="PS00107">
    <property type="entry name" value="PROTEIN_KINASE_ATP"/>
    <property type="match status" value="1"/>
</dbReference>
<dbReference type="PROSITE" id="PS00108">
    <property type="entry name" value="PROTEIN_KINASE_ST"/>
    <property type="match status" value="1"/>
</dbReference>
<comment type="subcellular location">
    <subcellularLocation>
        <location evidence="1">Membrane</location>
        <topology evidence="1">Single-pass type I membrane protein</topology>
    </subcellularLocation>
</comment>
<keyword evidence="4 13" id="KW-0812">Transmembrane</keyword>
<name>A0AB40CVZ3_DIOCR</name>
<accession>A0AB40CVZ3</accession>
<keyword evidence="8 12" id="KW-0067">ATP-binding</keyword>
<evidence type="ECO:0000256" key="4">
    <source>
        <dbReference type="ARBA" id="ARBA00022692"/>
    </source>
</evidence>
<dbReference type="InterPro" id="IPR045874">
    <property type="entry name" value="LRK10/LRL21-25-like"/>
</dbReference>
<evidence type="ECO:0000256" key="8">
    <source>
        <dbReference type="ARBA" id="ARBA00022840"/>
    </source>
</evidence>
<evidence type="ECO:0000259" key="15">
    <source>
        <dbReference type="PROSITE" id="PS50011"/>
    </source>
</evidence>
<dbReference type="AlphaFoldDB" id="A0AB40CVZ3"/>
<dbReference type="FunFam" id="1.10.510.10:FF:000590">
    <property type="entry name" value="PR5-like receptor kinase"/>
    <property type="match status" value="1"/>
</dbReference>
<dbReference type="InterPro" id="IPR011009">
    <property type="entry name" value="Kinase-like_dom_sf"/>
</dbReference>
<keyword evidence="7" id="KW-0418">Kinase</keyword>
<evidence type="ECO:0000313" key="17">
    <source>
        <dbReference type="RefSeq" id="XP_039144130.1"/>
    </source>
</evidence>
<dbReference type="InterPro" id="IPR000719">
    <property type="entry name" value="Prot_kinase_dom"/>
</dbReference>
<proteinExistence type="predicted"/>
<dbReference type="GO" id="GO:0004674">
    <property type="term" value="F:protein serine/threonine kinase activity"/>
    <property type="evidence" value="ECO:0007669"/>
    <property type="project" value="UniProtKB-KW"/>
</dbReference>
<gene>
    <name evidence="17" type="primary">LOC120281349</name>
</gene>
<dbReference type="SMART" id="SM00220">
    <property type="entry name" value="S_TKc"/>
    <property type="match status" value="1"/>
</dbReference>
<evidence type="ECO:0000256" key="1">
    <source>
        <dbReference type="ARBA" id="ARBA00004479"/>
    </source>
</evidence>